<dbReference type="PANTHER" id="PTHR12053">
    <property type="entry name" value="PROTEASE FAMILY M28 PLASMA GLUTAMATE CARBOXYPEPTIDASE-RELATED"/>
    <property type="match status" value="1"/>
</dbReference>
<evidence type="ECO:0000256" key="18">
    <source>
        <dbReference type="ARBA" id="ARBA00023228"/>
    </source>
</evidence>
<evidence type="ECO:0000313" key="23">
    <source>
        <dbReference type="Proteomes" id="UP000295543"/>
    </source>
</evidence>
<evidence type="ECO:0000256" key="4">
    <source>
        <dbReference type="ARBA" id="ARBA00004613"/>
    </source>
</evidence>
<keyword evidence="16" id="KW-0865">Zymogen</keyword>
<dbReference type="GO" id="GO:0070573">
    <property type="term" value="F:metallodipeptidase activity"/>
    <property type="evidence" value="ECO:0007669"/>
    <property type="project" value="InterPro"/>
</dbReference>
<keyword evidence="11 22" id="KW-0378">Hydrolase</keyword>
<evidence type="ECO:0000256" key="5">
    <source>
        <dbReference type="ARBA" id="ARBA00014116"/>
    </source>
</evidence>
<organism evidence="22 23">
    <name type="scientific">Luteimonas terrae</name>
    <dbReference type="NCBI Taxonomy" id="1530191"/>
    <lineage>
        <taxon>Bacteria</taxon>
        <taxon>Pseudomonadati</taxon>
        <taxon>Pseudomonadota</taxon>
        <taxon>Gammaproteobacteria</taxon>
        <taxon>Lysobacterales</taxon>
        <taxon>Lysobacteraceae</taxon>
        <taxon>Luteimonas</taxon>
    </lineage>
</organism>
<keyword evidence="7" id="KW-0121">Carboxypeptidase</keyword>
<evidence type="ECO:0000256" key="6">
    <source>
        <dbReference type="ARBA" id="ARBA00022525"/>
    </source>
</evidence>
<name>A0A4V3ANS4_9GAMM</name>
<dbReference type="Pfam" id="PF04389">
    <property type="entry name" value="Peptidase_M28"/>
    <property type="match status" value="1"/>
</dbReference>
<dbReference type="Gene3D" id="3.40.630.10">
    <property type="entry name" value="Zn peptidases"/>
    <property type="match status" value="2"/>
</dbReference>
<feature type="domain" description="Peptidase M28" evidence="21">
    <location>
        <begin position="335"/>
        <end position="550"/>
    </location>
</feature>
<evidence type="ECO:0000259" key="21">
    <source>
        <dbReference type="Pfam" id="PF04389"/>
    </source>
</evidence>
<keyword evidence="17" id="KW-0325">Glycoprotein</keyword>
<dbReference type="InterPro" id="IPR007484">
    <property type="entry name" value="Peptidase_M28"/>
</dbReference>
<dbReference type="InterPro" id="IPR039866">
    <property type="entry name" value="CPQ"/>
</dbReference>
<dbReference type="Proteomes" id="UP000295543">
    <property type="component" value="Unassembled WGS sequence"/>
</dbReference>
<evidence type="ECO:0000256" key="7">
    <source>
        <dbReference type="ARBA" id="ARBA00022645"/>
    </source>
</evidence>
<keyword evidence="14" id="KW-0333">Golgi apparatus</keyword>
<comment type="subcellular location">
    <subcellularLocation>
        <location evidence="1">Endoplasmic reticulum</location>
    </subcellularLocation>
    <subcellularLocation>
        <location evidence="3">Golgi apparatus</location>
    </subcellularLocation>
    <subcellularLocation>
        <location evidence="2">Lysosome</location>
    </subcellularLocation>
    <subcellularLocation>
        <location evidence="4">Secreted</location>
    </subcellularLocation>
</comment>
<keyword evidence="13" id="KW-0862">Zinc</keyword>
<keyword evidence="15" id="KW-0482">Metalloprotease</keyword>
<keyword evidence="12" id="KW-0256">Endoplasmic reticulum</keyword>
<dbReference type="OrthoDB" id="9769665at2"/>
<dbReference type="GO" id="GO:0004180">
    <property type="term" value="F:carboxypeptidase activity"/>
    <property type="evidence" value="ECO:0007669"/>
    <property type="project" value="UniProtKB-KW"/>
</dbReference>
<evidence type="ECO:0000256" key="19">
    <source>
        <dbReference type="ARBA" id="ARBA00025833"/>
    </source>
</evidence>
<reference evidence="22 23" key="1">
    <citation type="submission" date="2019-03" db="EMBL/GenBank/DDBJ databases">
        <title>Luteimonas zhaokaii sp.nov., isolated from the rectal contents of Plateau pika in Yushu, Qinghai Province, China.</title>
        <authorList>
            <person name="Zhang G."/>
        </authorList>
    </citation>
    <scope>NUCLEOTIDE SEQUENCE [LARGE SCALE GENOMIC DNA]</scope>
    <source>
        <strain evidence="22 23">THG-MD21</strain>
    </source>
</reference>
<evidence type="ECO:0000256" key="12">
    <source>
        <dbReference type="ARBA" id="ARBA00022824"/>
    </source>
</evidence>
<keyword evidence="10" id="KW-0732">Signal</keyword>
<comment type="caution">
    <text evidence="22">The sequence shown here is derived from an EMBL/GenBank/DDBJ whole genome shotgun (WGS) entry which is preliminary data.</text>
</comment>
<evidence type="ECO:0000256" key="11">
    <source>
        <dbReference type="ARBA" id="ARBA00022801"/>
    </source>
</evidence>
<comment type="subunit">
    <text evidence="19">Homodimer. The monomeric form is inactive while the homodimer is active.</text>
</comment>
<dbReference type="GO" id="GO:0005764">
    <property type="term" value="C:lysosome"/>
    <property type="evidence" value="ECO:0007669"/>
    <property type="project" value="UniProtKB-SubCell"/>
</dbReference>
<evidence type="ECO:0000256" key="10">
    <source>
        <dbReference type="ARBA" id="ARBA00022729"/>
    </source>
</evidence>
<dbReference type="AlphaFoldDB" id="A0A4V3ANS4"/>
<keyword evidence="6" id="KW-0964">Secreted</keyword>
<evidence type="ECO:0000256" key="17">
    <source>
        <dbReference type="ARBA" id="ARBA00023180"/>
    </source>
</evidence>
<evidence type="ECO:0000256" key="14">
    <source>
        <dbReference type="ARBA" id="ARBA00023034"/>
    </source>
</evidence>
<evidence type="ECO:0000256" key="1">
    <source>
        <dbReference type="ARBA" id="ARBA00004240"/>
    </source>
</evidence>
<evidence type="ECO:0000256" key="13">
    <source>
        <dbReference type="ARBA" id="ARBA00022833"/>
    </source>
</evidence>
<proteinExistence type="predicted"/>
<dbReference type="SUPFAM" id="SSF53187">
    <property type="entry name" value="Zn-dependent exopeptidases"/>
    <property type="match status" value="1"/>
</dbReference>
<evidence type="ECO:0000256" key="16">
    <source>
        <dbReference type="ARBA" id="ARBA00023145"/>
    </source>
</evidence>
<dbReference type="EMBL" id="SMTG01000002">
    <property type="protein sequence ID" value="TDK32772.1"/>
    <property type="molecule type" value="Genomic_DNA"/>
</dbReference>
<evidence type="ECO:0000256" key="20">
    <source>
        <dbReference type="ARBA" id="ARBA00033328"/>
    </source>
</evidence>
<keyword evidence="23" id="KW-1185">Reference proteome</keyword>
<keyword evidence="8" id="KW-0645">Protease</keyword>
<keyword evidence="18" id="KW-0458">Lysosome</keyword>
<keyword evidence="9" id="KW-0479">Metal-binding</keyword>
<sequence length="571" mass="62836">MGGRAVETAHAPVRRAGAPRSAFCPGSSVSKPQSKRFRLLQAAVAIVALAPCLAFSQAVEPVDLDVVAKIRHEAFNRSQVAANLKELTETIGPRLTNSPAYVRSSEWARNKLSGYGLTNVHDEVYDEAFGRGWEFRASRVELIAPRELPIHALPKAWTPGTNGPVEGELVRASFKTVEDIEKQRGKLAGKIVLLDEARAYKPADKPDFRRHTEEDLGELQTFPVPQDRDPDAQNKRLDEYRKRQELVRALNTFFAEEGVLATLSISSWDNGIVRVMGGGGRKAGDPEGVPDLVVAAEHYNQLVRAVDAKQAPRLRVDVQARFTSDADLPATSTFAELRGSSKANETVIIGAHLDSWHTGTGAADNGAGVVVMMEAMRILKAIDARPKRTIRIALWGGEEQGLHGSAGYVAKYLADWPAPTDPEQIALPRAFQRGTGPLQRRAGFDRFSTYFNFDNGTGRIRGIYAQENHAAVPVFRAWLAPFADLGATVVTTRNTGSTDHISFDRVGLPGFQFVQDPADYFSHVHHTHLDTYDHVVPDDLKQAAAIIASFAYHAAMREERLPRKPFSERDE</sequence>
<dbReference type="GO" id="GO:0006508">
    <property type="term" value="P:proteolysis"/>
    <property type="evidence" value="ECO:0007669"/>
    <property type="project" value="UniProtKB-KW"/>
</dbReference>
<gene>
    <name evidence="22" type="ORF">E2F49_01505</name>
</gene>
<protein>
    <recommendedName>
        <fullName evidence="5">Carboxypeptidase Q</fullName>
    </recommendedName>
    <alternativeName>
        <fullName evidence="20">Plasma glutamate carboxypeptidase</fullName>
    </alternativeName>
</protein>
<accession>A0A4V3ANS4</accession>
<evidence type="ECO:0000256" key="8">
    <source>
        <dbReference type="ARBA" id="ARBA00022670"/>
    </source>
</evidence>
<evidence type="ECO:0000256" key="15">
    <source>
        <dbReference type="ARBA" id="ARBA00023049"/>
    </source>
</evidence>
<dbReference type="GO" id="GO:0005576">
    <property type="term" value="C:extracellular region"/>
    <property type="evidence" value="ECO:0007669"/>
    <property type="project" value="UniProtKB-SubCell"/>
</dbReference>
<dbReference type="PANTHER" id="PTHR12053:SF3">
    <property type="entry name" value="CARBOXYPEPTIDASE Q"/>
    <property type="match status" value="1"/>
</dbReference>
<evidence type="ECO:0000256" key="3">
    <source>
        <dbReference type="ARBA" id="ARBA00004555"/>
    </source>
</evidence>
<dbReference type="GO" id="GO:0046872">
    <property type="term" value="F:metal ion binding"/>
    <property type="evidence" value="ECO:0007669"/>
    <property type="project" value="UniProtKB-KW"/>
</dbReference>
<dbReference type="CDD" id="cd08015">
    <property type="entry name" value="M28_like"/>
    <property type="match status" value="1"/>
</dbReference>
<evidence type="ECO:0000256" key="9">
    <source>
        <dbReference type="ARBA" id="ARBA00022723"/>
    </source>
</evidence>
<evidence type="ECO:0000313" key="22">
    <source>
        <dbReference type="EMBL" id="TDK32772.1"/>
    </source>
</evidence>
<evidence type="ECO:0000256" key="2">
    <source>
        <dbReference type="ARBA" id="ARBA00004371"/>
    </source>
</evidence>